<organism evidence="1 2">
    <name type="scientific">Rosa chinensis</name>
    <name type="common">China rose</name>
    <dbReference type="NCBI Taxonomy" id="74649"/>
    <lineage>
        <taxon>Eukaryota</taxon>
        <taxon>Viridiplantae</taxon>
        <taxon>Streptophyta</taxon>
        <taxon>Embryophyta</taxon>
        <taxon>Tracheophyta</taxon>
        <taxon>Spermatophyta</taxon>
        <taxon>Magnoliopsida</taxon>
        <taxon>eudicotyledons</taxon>
        <taxon>Gunneridae</taxon>
        <taxon>Pentapetalae</taxon>
        <taxon>rosids</taxon>
        <taxon>fabids</taxon>
        <taxon>Rosales</taxon>
        <taxon>Rosaceae</taxon>
        <taxon>Rosoideae</taxon>
        <taxon>Rosoideae incertae sedis</taxon>
        <taxon>Rosa</taxon>
    </lineage>
</organism>
<protein>
    <submittedName>
        <fullName evidence="1">Uncharacterized protein</fullName>
    </submittedName>
</protein>
<dbReference type="Proteomes" id="UP000238479">
    <property type="component" value="Chromosome 3"/>
</dbReference>
<dbReference type="EMBL" id="PDCK01000041">
    <property type="protein sequence ID" value="PRQ42813.1"/>
    <property type="molecule type" value="Genomic_DNA"/>
</dbReference>
<name>A0A2P6R8Q2_ROSCH</name>
<dbReference type="AlphaFoldDB" id="A0A2P6R8Q2"/>
<sequence length="58" mass="6666">MWVQSLGQFGWLCFYSELGQDGGCLDTLIHYLVLYIGLAREFELLGCCWALWSLKCQS</sequence>
<evidence type="ECO:0000313" key="2">
    <source>
        <dbReference type="Proteomes" id="UP000238479"/>
    </source>
</evidence>
<gene>
    <name evidence="1" type="ORF">RchiOBHm_Chr3g0461741</name>
</gene>
<reference evidence="1 2" key="1">
    <citation type="journal article" date="2018" name="Nat. Genet.">
        <title>The Rosa genome provides new insights in the design of modern roses.</title>
        <authorList>
            <person name="Bendahmane M."/>
        </authorList>
    </citation>
    <scope>NUCLEOTIDE SEQUENCE [LARGE SCALE GENOMIC DNA]</scope>
    <source>
        <strain evidence="2">cv. Old Blush</strain>
    </source>
</reference>
<accession>A0A2P6R8Q2</accession>
<keyword evidence="2" id="KW-1185">Reference proteome</keyword>
<proteinExistence type="predicted"/>
<dbReference type="Gramene" id="PRQ42813">
    <property type="protein sequence ID" value="PRQ42813"/>
    <property type="gene ID" value="RchiOBHm_Chr3g0461741"/>
</dbReference>
<evidence type="ECO:0000313" key="1">
    <source>
        <dbReference type="EMBL" id="PRQ42813.1"/>
    </source>
</evidence>
<comment type="caution">
    <text evidence="1">The sequence shown here is derived from an EMBL/GenBank/DDBJ whole genome shotgun (WGS) entry which is preliminary data.</text>
</comment>